<keyword evidence="2" id="KW-0732">Signal</keyword>
<name>A0ABT0PTV6_9FLAO</name>
<comment type="caution">
    <text evidence="3">The sequence shown here is derived from an EMBL/GenBank/DDBJ whole genome shotgun (WGS) entry which is preliminary data.</text>
</comment>
<evidence type="ECO:0000313" key="3">
    <source>
        <dbReference type="EMBL" id="MCL6274829.1"/>
    </source>
</evidence>
<feature type="chain" id="PRO_5045916081" evidence="2">
    <location>
        <begin position="20"/>
        <end position="205"/>
    </location>
</feature>
<reference evidence="3 4" key="1">
    <citation type="submission" date="2022-05" db="EMBL/GenBank/DDBJ databases">
        <authorList>
            <person name="Park J.-S."/>
        </authorList>
    </citation>
    <scope>NUCLEOTIDE SEQUENCE [LARGE SCALE GENOMIC DNA]</scope>
    <source>
        <strain evidence="3 4">2012CJ35-5</strain>
    </source>
</reference>
<dbReference type="Proteomes" id="UP001203607">
    <property type="component" value="Unassembled WGS sequence"/>
</dbReference>
<sequence length="205" mass="21885">MKKSILLLLLTGFFVISCSTDSIEQSGANTDMEQGSDDDSNGDAGDGSNSDDGSGDGNEGQGQDIMDSELVGVWLMTDLRFDESLNNDQLEFAKQILDYLNANGCDLVVLTFNEDGTATSADKIDLLSINVGVGGLEIPCPAESDMESSTWSLDGDQLTLVTADMEETTITITLEDENTLVIDGADIDPNNYQGAEAVFTKQVEE</sequence>
<evidence type="ECO:0000256" key="2">
    <source>
        <dbReference type="SAM" id="SignalP"/>
    </source>
</evidence>
<gene>
    <name evidence="3" type="ORF">M3P19_12480</name>
</gene>
<evidence type="ECO:0000313" key="4">
    <source>
        <dbReference type="Proteomes" id="UP001203607"/>
    </source>
</evidence>
<organism evidence="3 4">
    <name type="scientific">Flagellimonas spongiicola</name>
    <dbReference type="NCBI Taxonomy" id="2942208"/>
    <lineage>
        <taxon>Bacteria</taxon>
        <taxon>Pseudomonadati</taxon>
        <taxon>Bacteroidota</taxon>
        <taxon>Flavobacteriia</taxon>
        <taxon>Flavobacteriales</taxon>
        <taxon>Flavobacteriaceae</taxon>
        <taxon>Flagellimonas</taxon>
    </lineage>
</organism>
<feature type="signal peptide" evidence="2">
    <location>
        <begin position="1"/>
        <end position="19"/>
    </location>
</feature>
<dbReference type="PROSITE" id="PS51257">
    <property type="entry name" value="PROKAR_LIPOPROTEIN"/>
    <property type="match status" value="1"/>
</dbReference>
<proteinExistence type="predicted"/>
<dbReference type="EMBL" id="JAMFMA010000003">
    <property type="protein sequence ID" value="MCL6274829.1"/>
    <property type="molecule type" value="Genomic_DNA"/>
</dbReference>
<evidence type="ECO:0000256" key="1">
    <source>
        <dbReference type="SAM" id="MobiDB-lite"/>
    </source>
</evidence>
<protein>
    <submittedName>
        <fullName evidence="3">Lipocalin family protein</fullName>
    </submittedName>
</protein>
<keyword evidence="4" id="KW-1185">Reference proteome</keyword>
<feature type="compositionally biased region" description="Low complexity" evidence="1">
    <location>
        <begin position="42"/>
        <end position="52"/>
    </location>
</feature>
<feature type="region of interest" description="Disordered" evidence="1">
    <location>
        <begin position="25"/>
        <end position="63"/>
    </location>
</feature>
<dbReference type="RefSeq" id="WP_249658016.1">
    <property type="nucleotide sequence ID" value="NZ_JAMFMA010000003.1"/>
</dbReference>
<accession>A0ABT0PTV6</accession>